<evidence type="ECO:0000259" key="3">
    <source>
        <dbReference type="Pfam" id="PF25888"/>
    </source>
</evidence>
<dbReference type="Pfam" id="PF25888">
    <property type="entry name" value="WHD_DnaB"/>
    <property type="match status" value="1"/>
</dbReference>
<accession>A0A9Q2HDZ8</accession>
<evidence type="ECO:0000313" key="4">
    <source>
        <dbReference type="EMBL" id="MBB5175303.1"/>
    </source>
</evidence>
<comment type="caution">
    <text evidence="4">The sequence shown here is derived from an EMBL/GenBank/DDBJ whole genome shotgun (WGS) entry which is preliminary data.</text>
</comment>
<dbReference type="Proteomes" id="UP000579136">
    <property type="component" value="Unassembled WGS sequence"/>
</dbReference>
<gene>
    <name evidence="4" type="ORF">HNQ45_000161</name>
</gene>
<dbReference type="EMBL" id="JACHHF010000001">
    <property type="protein sequence ID" value="MBB5175303.1"/>
    <property type="molecule type" value="Genomic_DNA"/>
</dbReference>
<dbReference type="InterPro" id="IPR006343">
    <property type="entry name" value="DnaB/C_C"/>
</dbReference>
<reference evidence="4 5" key="1">
    <citation type="submission" date="2020-08" db="EMBL/GenBank/DDBJ databases">
        <title>Genomic Encyclopedia of Type Strains, Phase IV (KMG-IV): sequencing the most valuable type-strain genomes for metagenomic binning, comparative biology and taxonomic classification.</title>
        <authorList>
            <person name="Goeker M."/>
        </authorList>
    </citation>
    <scope>NUCLEOTIDE SEQUENCE [LARGE SCALE GENOMIC DNA]</scope>
    <source>
        <strain evidence="4 5">DSM 19163</strain>
    </source>
</reference>
<keyword evidence="5" id="KW-1185">Reference proteome</keyword>
<evidence type="ECO:0000256" key="1">
    <source>
        <dbReference type="ARBA" id="ARBA00093462"/>
    </source>
</evidence>
<dbReference type="Pfam" id="PF07261">
    <property type="entry name" value="DnaB_2"/>
    <property type="match status" value="1"/>
</dbReference>
<evidence type="ECO:0000313" key="5">
    <source>
        <dbReference type="Proteomes" id="UP000579136"/>
    </source>
</evidence>
<feature type="domain" description="Replicative helicase loading/DNA remodeling protein DnaB N-terminal winged helix" evidence="3">
    <location>
        <begin position="8"/>
        <end position="249"/>
    </location>
</feature>
<name>A0A9Q2HDZ8_9STAP</name>
<sequence length="433" mass="50865">MSNSRLTPRTEFLVHNKEILSETERIMLNDIYMPMIGSISASIYIYLHDSSRKFKPLEVRMHSEFIDEMNMTLSTFSEEIEKLEAVGLVKTYVSNDSHVDQLIYEVKRPLDAEHFFNDPMLSMYLFTKIGSTSFNKKREYWKYPSLPQNITNVSRKFTEVFSNFSLQPLNIREDSYHGKNKSDGSYVELDDFDFEVLFTHLKGTFVDRKFFTKTVRENIVKLAELFSLNAYDMKSVVIKATDKTKGIDLNILRRAALDYYRYEKEAEPTKVNVETIEKVESKDEEKADYFSQLDKISPVTRIRQLRNNNPSRNDEILVTRLVTETGLNNGVINILLEYALLQKDGQLYDNYVFKIARDWESKGYQTAEEAKNAARSFYKNQSKKKYNNYKVNRQAVEPKWFTESTKEKEHTEKRVTKKQSASIKDAIDRFRKL</sequence>
<organism evidence="4 5">
    <name type="scientific">Nosocomiicoccus ampullae</name>
    <dbReference type="NCBI Taxonomy" id="489910"/>
    <lineage>
        <taxon>Bacteria</taxon>
        <taxon>Bacillati</taxon>
        <taxon>Bacillota</taxon>
        <taxon>Bacilli</taxon>
        <taxon>Bacillales</taxon>
        <taxon>Staphylococcaceae</taxon>
        <taxon>Nosocomiicoccus</taxon>
    </lineage>
</organism>
<feature type="domain" description="DnaB/C C-terminal" evidence="2">
    <location>
        <begin position="302"/>
        <end position="372"/>
    </location>
</feature>
<dbReference type="AlphaFoldDB" id="A0A9Q2HDZ8"/>
<dbReference type="RefSeq" id="WP_183672735.1">
    <property type="nucleotide sequence ID" value="NZ_CBCRYX010000003.1"/>
</dbReference>
<dbReference type="Gene3D" id="1.10.10.630">
    <property type="entry name" value="DnaD domain-like"/>
    <property type="match status" value="1"/>
</dbReference>
<proteinExistence type="inferred from homology"/>
<dbReference type="InterPro" id="IPR034829">
    <property type="entry name" value="DnaD-like_sf"/>
</dbReference>
<protein>
    <submittedName>
        <fullName evidence="4">Replication initiation and membrane attachment protein</fullName>
    </submittedName>
</protein>
<dbReference type="InterPro" id="IPR058660">
    <property type="entry name" value="WHD_DnaB"/>
</dbReference>
<comment type="similarity">
    <text evidence="1">Belongs to the DnaB/DnaD family.</text>
</comment>
<evidence type="ECO:0000259" key="2">
    <source>
        <dbReference type="Pfam" id="PF07261"/>
    </source>
</evidence>